<evidence type="ECO:0000256" key="2">
    <source>
        <dbReference type="HAMAP-Rule" id="MF_01212"/>
    </source>
</evidence>
<dbReference type="SMART" id="SM00471">
    <property type="entry name" value="HDc"/>
    <property type="match status" value="1"/>
</dbReference>
<dbReference type="CDD" id="cd00077">
    <property type="entry name" value="HDc"/>
    <property type="match status" value="1"/>
</dbReference>
<dbReference type="NCBIfam" id="TIGR01353">
    <property type="entry name" value="dGTP_triPase"/>
    <property type="match status" value="1"/>
</dbReference>
<feature type="domain" description="HD" evidence="4">
    <location>
        <begin position="77"/>
        <end position="212"/>
    </location>
</feature>
<organism evidence="5 6">
    <name type="scientific">Sphingobium fuliginis (strain ATCC 27551)</name>
    <dbReference type="NCBI Taxonomy" id="336203"/>
    <lineage>
        <taxon>Bacteria</taxon>
        <taxon>Pseudomonadati</taxon>
        <taxon>Pseudomonadota</taxon>
        <taxon>Alphaproteobacteria</taxon>
        <taxon>Sphingomonadales</taxon>
        <taxon>Sphingomonadaceae</taxon>
        <taxon>Sphingobium</taxon>
    </lineage>
</organism>
<dbReference type="AlphaFoldDB" id="A0A292ZC36"/>
<dbReference type="HAMAP" id="MF_01212">
    <property type="entry name" value="dGTPase_type2"/>
    <property type="match status" value="1"/>
</dbReference>
<dbReference type="Gene3D" id="1.10.3210.10">
    <property type="entry name" value="Hypothetical protein af1432"/>
    <property type="match status" value="1"/>
</dbReference>
<reference evidence="5 6" key="1">
    <citation type="journal article" date="2013" name="Biodegradation">
        <title>Occurrence of 4-tert-butylphenol (4-t-BP) biodegradation in an aquatic sample caused by the presence of Spirodela polyrrhiza and isolation of a 4-t-BP-utilizing bacterium.</title>
        <authorList>
            <person name="Ogata Y."/>
            <person name="Toyama T."/>
            <person name="Yu N."/>
            <person name="Wang X."/>
            <person name="Sei K."/>
            <person name="Ike M."/>
        </authorList>
    </citation>
    <scope>NUCLEOTIDE SEQUENCE [LARGE SCALE GENOMIC DNA]</scope>
    <source>
        <strain evidence="5 6">OMI</strain>
    </source>
</reference>
<dbReference type="InterPro" id="IPR003607">
    <property type="entry name" value="HD/PDEase_dom"/>
</dbReference>
<dbReference type="EMBL" id="BEWI01000032">
    <property type="protein sequence ID" value="GAY22262.1"/>
    <property type="molecule type" value="Genomic_DNA"/>
</dbReference>
<dbReference type="Pfam" id="PF01966">
    <property type="entry name" value="HD"/>
    <property type="match status" value="1"/>
</dbReference>
<dbReference type="GO" id="GO:0008832">
    <property type="term" value="F:dGTPase activity"/>
    <property type="evidence" value="ECO:0007669"/>
    <property type="project" value="TreeGrafter"/>
</dbReference>
<comment type="caution">
    <text evidence="5">The sequence shown here is derived from an EMBL/GenBank/DDBJ whole genome shotgun (WGS) entry which is preliminary data.</text>
</comment>
<dbReference type="InterPro" id="IPR023023">
    <property type="entry name" value="dNTPase_2"/>
</dbReference>
<dbReference type="InterPro" id="IPR050135">
    <property type="entry name" value="dGTPase-like"/>
</dbReference>
<dbReference type="InterPro" id="IPR026875">
    <property type="entry name" value="PHydrolase_assoc_dom"/>
</dbReference>
<feature type="compositionally biased region" description="Basic and acidic residues" evidence="3">
    <location>
        <begin position="28"/>
        <end position="41"/>
    </location>
</feature>
<evidence type="ECO:0000256" key="1">
    <source>
        <dbReference type="ARBA" id="ARBA00022801"/>
    </source>
</evidence>
<reference evidence="5 6" key="2">
    <citation type="journal article" date="2013" name="Environ. Sci. Technol.">
        <title>The 4-tert-butylphenol-utilizing bacterium Sphingobium fuliginis OMI can degrade bisphenols via phenolic ring hydroxylation and meta-cleavage pathway.</title>
        <authorList>
            <person name="Ogata Y."/>
            <person name="Goda S."/>
            <person name="Toyama T."/>
            <person name="Sei K."/>
            <person name="Ike M."/>
        </authorList>
    </citation>
    <scope>NUCLEOTIDE SEQUENCE [LARGE SCALE GENOMIC DNA]</scope>
    <source>
        <strain evidence="5 6">OMI</strain>
    </source>
</reference>
<comment type="similarity">
    <text evidence="2">Belongs to the dGTPase family. Type 2 subfamily.</text>
</comment>
<evidence type="ECO:0000259" key="4">
    <source>
        <dbReference type="PROSITE" id="PS51831"/>
    </source>
</evidence>
<dbReference type="PANTHER" id="PTHR11373">
    <property type="entry name" value="DEOXYNUCLEOSIDE TRIPHOSPHATE TRIPHOSPHOHYDROLASE"/>
    <property type="match status" value="1"/>
</dbReference>
<dbReference type="NCBIfam" id="NF002326">
    <property type="entry name" value="PRK01286.1-1"/>
    <property type="match status" value="1"/>
</dbReference>
<dbReference type="InterPro" id="IPR006261">
    <property type="entry name" value="dGTPase"/>
</dbReference>
<protein>
    <recommendedName>
        <fullName evidence="2">Deoxyguanosinetriphosphate triphosphohydrolase-like protein</fullName>
    </recommendedName>
</protein>
<dbReference type="Proteomes" id="UP000221538">
    <property type="component" value="Unassembled WGS sequence"/>
</dbReference>
<evidence type="ECO:0000313" key="6">
    <source>
        <dbReference type="Proteomes" id="UP000221538"/>
    </source>
</evidence>
<keyword evidence="1 2" id="KW-0378">Hydrolase</keyword>
<dbReference type="Pfam" id="PF13286">
    <property type="entry name" value="HD_assoc"/>
    <property type="match status" value="1"/>
</dbReference>
<sequence length="395" mass="44054">MVENGIKGRGMTLLASYASHPGRSRGRLHAEPGGEVRGPRDMFQRDRDRIIHSIAFRRLRHKTQVFVSPDGDHFRVRLTHSLEVAQIGRTTARTLGLNEDLTEALCLAHDIGHPPFGHAGEDALEAALDAHGGFDHNAHTLRTLMLLESPYPLFRGLNLSWEMLEGLAKHNGPVTRPGWAMREVDALFPLDLASHASLEAQLAAIADDIAYDNHDIDDGLRAGLLTLDQLLGVPLVKGCWDRVRARYPDVPEDRLLRELVREQIGVMANDLIAATRANILAAGVETADDVRRAGRPLVGFSPELAAQERDLKRFMYATLYHHPSQLAAADRARVIVTDLFRAYQADPKLMPQEWRDDCATLEPRRSRHIADFIAGMTDRYAEKRHAEIFGELALA</sequence>
<evidence type="ECO:0000313" key="5">
    <source>
        <dbReference type="EMBL" id="GAY22262.1"/>
    </source>
</evidence>
<dbReference type="NCBIfam" id="NF002328">
    <property type="entry name" value="PRK01286.1-3"/>
    <property type="match status" value="1"/>
</dbReference>
<name>A0A292ZC36_SPHSA</name>
<accession>A0A292ZC36</accession>
<proteinExistence type="inferred from homology"/>
<dbReference type="GO" id="GO:0006203">
    <property type="term" value="P:dGTP catabolic process"/>
    <property type="evidence" value="ECO:0007669"/>
    <property type="project" value="TreeGrafter"/>
</dbReference>
<gene>
    <name evidence="5" type="ORF">SFOMI_2818</name>
</gene>
<dbReference type="PROSITE" id="PS51831">
    <property type="entry name" value="HD"/>
    <property type="match status" value="1"/>
</dbReference>
<dbReference type="InterPro" id="IPR006674">
    <property type="entry name" value="HD_domain"/>
</dbReference>
<dbReference type="SUPFAM" id="SSF109604">
    <property type="entry name" value="HD-domain/PDEase-like"/>
    <property type="match status" value="1"/>
</dbReference>
<feature type="region of interest" description="Disordered" evidence="3">
    <location>
        <begin position="17"/>
        <end position="41"/>
    </location>
</feature>
<dbReference type="PANTHER" id="PTHR11373:SF43">
    <property type="entry name" value="DEOXYGUANOSINETRIPHOSPHATE TRIPHOSPHOHYDROLASE-LIKE PROTEIN"/>
    <property type="match status" value="1"/>
</dbReference>
<evidence type="ECO:0000256" key="3">
    <source>
        <dbReference type="SAM" id="MobiDB-lite"/>
    </source>
</evidence>